<dbReference type="HOGENOM" id="CLU_529760_0_0_0"/>
<evidence type="ECO:0000256" key="2">
    <source>
        <dbReference type="ARBA" id="ARBA00007613"/>
    </source>
</evidence>
<evidence type="ECO:0000256" key="6">
    <source>
        <dbReference type="ARBA" id="ARBA00023136"/>
    </source>
</evidence>
<keyword evidence="6" id="KW-0472">Membrane</keyword>
<comment type="similarity">
    <text evidence="2">Belongs to the outer membrane factor (OMF) (TC 1.B.17) family.</text>
</comment>
<sequence length="472" mass="52367">MGDSMPTFLKTLRSVLIFLPLFMILFSGESYAASAETEVGQNPSPKIAEEQSAHSPVARRLTVAQAVDIALRKNPDILAYKASWKSTKKLEVTALAPADPQIQYLFGAGEQGNGPNGQGLPYQSGNNWAITQSVLFPGKSEIGYQINKDNTETSYLAYRAQRVSLRNQTEMACYQLLLAQKALSLNLEMQNWLARVLDITRTKLSVGSAQILDVVNAKVQLSQAKLDQLTAEMSEMIARRQLNALLAYSPDTPIEIDSPEAPVAFSRPLPGLEVQALKNRPDLLSSETNLELNRHQLTLTKMGYLPDFQFEGSMGGESCYGFSGLNCYYAGLQVNVPIFAMMKQKPQVDSASDQVRSANFQYQWQVMQVRLNVDNSYSQVVLGYRQYEISDREIIPQTRLAFDLALTGYENQKNDFLYLISAIQAYKQARYAGYQNLIGYYQALSNLEAAVGESLPELNGGVVGAEGREEVK</sequence>
<organism evidence="10 11">
    <name type="scientific">Leptospirillum ferrooxidans (strain C2-3)</name>
    <dbReference type="NCBI Taxonomy" id="1162668"/>
    <lineage>
        <taxon>Bacteria</taxon>
        <taxon>Pseudomonadati</taxon>
        <taxon>Nitrospirota</taxon>
        <taxon>Nitrospiria</taxon>
        <taxon>Nitrospirales</taxon>
        <taxon>Nitrospiraceae</taxon>
        <taxon>Leptospirillum</taxon>
    </lineage>
</organism>
<feature type="chain" id="PRO_5003629327" evidence="9">
    <location>
        <begin position="33"/>
        <end position="472"/>
    </location>
</feature>
<dbReference type="SUPFAM" id="SSF56954">
    <property type="entry name" value="Outer membrane efflux proteins (OEP)"/>
    <property type="match status" value="1"/>
</dbReference>
<name>I0IL10_LEPFC</name>
<dbReference type="Gene3D" id="1.20.1600.10">
    <property type="entry name" value="Outer membrane efflux proteins (OEP)"/>
    <property type="match status" value="1"/>
</dbReference>
<dbReference type="InterPro" id="IPR051906">
    <property type="entry name" value="TolC-like"/>
</dbReference>
<dbReference type="AlphaFoldDB" id="I0IL10"/>
<evidence type="ECO:0000313" key="10">
    <source>
        <dbReference type="EMBL" id="BAM05959.1"/>
    </source>
</evidence>
<dbReference type="PANTHER" id="PTHR30026:SF20">
    <property type="entry name" value="OUTER MEMBRANE PROTEIN TOLC"/>
    <property type="match status" value="1"/>
</dbReference>
<evidence type="ECO:0000256" key="7">
    <source>
        <dbReference type="ARBA" id="ARBA00023237"/>
    </source>
</evidence>
<feature type="signal peptide" evidence="9">
    <location>
        <begin position="1"/>
        <end position="32"/>
    </location>
</feature>
<dbReference type="GO" id="GO:0015288">
    <property type="term" value="F:porin activity"/>
    <property type="evidence" value="ECO:0007669"/>
    <property type="project" value="TreeGrafter"/>
</dbReference>
<evidence type="ECO:0000256" key="3">
    <source>
        <dbReference type="ARBA" id="ARBA00022448"/>
    </source>
</evidence>
<keyword evidence="4" id="KW-1134">Transmembrane beta strand</keyword>
<keyword evidence="8" id="KW-0175">Coiled coil</keyword>
<reference evidence="11" key="2">
    <citation type="submission" date="2012-03" db="EMBL/GenBank/DDBJ databases">
        <title>The complete genome sequence of the pioneer microbe on fresh volcanic deposit, Leptospirillum ferrooxidans strain C2-3.</title>
        <authorList>
            <person name="Fujimura R."/>
            <person name="Sato Y."/>
            <person name="Nishizawa T."/>
            <person name="Nanba K."/>
            <person name="Oshima K."/>
            <person name="Hattori M."/>
            <person name="Kamijo T."/>
            <person name="Ohta H."/>
        </authorList>
    </citation>
    <scope>NUCLEOTIDE SEQUENCE [LARGE SCALE GENOMIC DNA]</scope>
    <source>
        <strain evidence="11">C2-3</strain>
    </source>
</reference>
<dbReference type="KEGG" id="lfc:LFE_0237"/>
<dbReference type="InterPro" id="IPR003423">
    <property type="entry name" value="OMP_efflux"/>
</dbReference>
<dbReference type="EMBL" id="AP012342">
    <property type="protein sequence ID" value="BAM05959.1"/>
    <property type="molecule type" value="Genomic_DNA"/>
</dbReference>
<evidence type="ECO:0000256" key="8">
    <source>
        <dbReference type="SAM" id="Coils"/>
    </source>
</evidence>
<keyword evidence="7" id="KW-0998">Cell outer membrane</keyword>
<gene>
    <name evidence="10" type="ordered locus">LFE_0237</name>
</gene>
<evidence type="ECO:0000256" key="5">
    <source>
        <dbReference type="ARBA" id="ARBA00022692"/>
    </source>
</evidence>
<accession>I0IL10</accession>
<evidence type="ECO:0000256" key="4">
    <source>
        <dbReference type="ARBA" id="ARBA00022452"/>
    </source>
</evidence>
<keyword evidence="5" id="KW-0812">Transmembrane</keyword>
<dbReference type="GO" id="GO:1990281">
    <property type="term" value="C:efflux pump complex"/>
    <property type="evidence" value="ECO:0007669"/>
    <property type="project" value="TreeGrafter"/>
</dbReference>
<protein>
    <submittedName>
        <fullName evidence="10">Putative outer membrane efflux protein</fullName>
    </submittedName>
</protein>
<keyword evidence="3" id="KW-0813">Transport</keyword>
<dbReference type="STRING" id="1162668.LFE_0237"/>
<dbReference type="eggNOG" id="COG1538">
    <property type="taxonomic scope" value="Bacteria"/>
</dbReference>
<dbReference type="PANTHER" id="PTHR30026">
    <property type="entry name" value="OUTER MEMBRANE PROTEIN TOLC"/>
    <property type="match status" value="1"/>
</dbReference>
<dbReference type="Proteomes" id="UP000007382">
    <property type="component" value="Chromosome"/>
</dbReference>
<comment type="subcellular location">
    <subcellularLocation>
        <location evidence="1">Cell outer membrane</location>
    </subcellularLocation>
</comment>
<dbReference type="Pfam" id="PF02321">
    <property type="entry name" value="OEP"/>
    <property type="match status" value="2"/>
</dbReference>
<keyword evidence="11" id="KW-1185">Reference proteome</keyword>
<evidence type="ECO:0000256" key="9">
    <source>
        <dbReference type="SAM" id="SignalP"/>
    </source>
</evidence>
<feature type="coiled-coil region" evidence="8">
    <location>
        <begin position="212"/>
        <end position="239"/>
    </location>
</feature>
<reference evidence="10 11" key="1">
    <citation type="journal article" date="2012" name="J. Bacteriol.">
        <title>Complete Genome Sequence of Leptospirillum ferrooxidans Strain C2-3, Isolated from a Fresh Volcanic Ash Deposit on the Island of Miyake, Japan.</title>
        <authorList>
            <person name="Fujimura R."/>
            <person name="Sato Y."/>
            <person name="Nishizawa T."/>
            <person name="Oshima K."/>
            <person name="Kim S.-W."/>
            <person name="Hattori M."/>
            <person name="Kamijo T."/>
            <person name="Ohta H."/>
        </authorList>
    </citation>
    <scope>NUCLEOTIDE SEQUENCE [LARGE SCALE GENOMIC DNA]</scope>
    <source>
        <strain evidence="10 11">C2-3</strain>
    </source>
</reference>
<dbReference type="PATRIC" id="fig|1162668.3.peg.275"/>
<keyword evidence="9" id="KW-0732">Signal</keyword>
<evidence type="ECO:0000256" key="1">
    <source>
        <dbReference type="ARBA" id="ARBA00004442"/>
    </source>
</evidence>
<dbReference type="GO" id="GO:0015562">
    <property type="term" value="F:efflux transmembrane transporter activity"/>
    <property type="evidence" value="ECO:0007669"/>
    <property type="project" value="InterPro"/>
</dbReference>
<evidence type="ECO:0000313" key="11">
    <source>
        <dbReference type="Proteomes" id="UP000007382"/>
    </source>
</evidence>
<proteinExistence type="inferred from homology"/>
<dbReference type="GO" id="GO:0009279">
    <property type="term" value="C:cell outer membrane"/>
    <property type="evidence" value="ECO:0007669"/>
    <property type="project" value="UniProtKB-SubCell"/>
</dbReference>